<feature type="transmembrane region" description="Helical" evidence="8">
    <location>
        <begin position="227"/>
        <end position="246"/>
    </location>
</feature>
<evidence type="ECO:0000256" key="4">
    <source>
        <dbReference type="ARBA" id="ARBA00022679"/>
    </source>
</evidence>
<feature type="transmembrane region" description="Helical" evidence="8">
    <location>
        <begin position="357"/>
        <end position="377"/>
    </location>
</feature>
<dbReference type="GO" id="GO:0005886">
    <property type="term" value="C:plasma membrane"/>
    <property type="evidence" value="ECO:0007669"/>
    <property type="project" value="UniProtKB-SubCell"/>
</dbReference>
<comment type="subcellular location">
    <subcellularLocation>
        <location evidence="1">Cell membrane</location>
        <topology evidence="1">Multi-pass membrane protein</topology>
    </subcellularLocation>
</comment>
<evidence type="ECO:0000256" key="1">
    <source>
        <dbReference type="ARBA" id="ARBA00004651"/>
    </source>
</evidence>
<organism evidence="10 11">
    <name type="scientific">Candidatus Roizmanbacteria bacterium RIFCSPHIGHO2_01_FULL_39_12b</name>
    <dbReference type="NCBI Taxonomy" id="1802030"/>
    <lineage>
        <taxon>Bacteria</taxon>
        <taxon>Candidatus Roizmaniibacteriota</taxon>
    </lineage>
</organism>
<feature type="transmembrane region" description="Helical" evidence="8">
    <location>
        <begin position="131"/>
        <end position="148"/>
    </location>
</feature>
<dbReference type="GO" id="GO:0016763">
    <property type="term" value="F:pentosyltransferase activity"/>
    <property type="evidence" value="ECO:0007669"/>
    <property type="project" value="TreeGrafter"/>
</dbReference>
<evidence type="ECO:0000256" key="2">
    <source>
        <dbReference type="ARBA" id="ARBA00022475"/>
    </source>
</evidence>
<feature type="transmembrane region" description="Helical" evidence="8">
    <location>
        <begin position="73"/>
        <end position="91"/>
    </location>
</feature>
<keyword evidence="5 8" id="KW-0812">Transmembrane</keyword>
<dbReference type="InterPro" id="IPR038731">
    <property type="entry name" value="RgtA/B/C-like"/>
</dbReference>
<evidence type="ECO:0000256" key="8">
    <source>
        <dbReference type="SAM" id="Phobius"/>
    </source>
</evidence>
<dbReference type="PANTHER" id="PTHR33908">
    <property type="entry name" value="MANNOSYLTRANSFERASE YKCB-RELATED"/>
    <property type="match status" value="1"/>
</dbReference>
<keyword evidence="2" id="KW-1003">Cell membrane</keyword>
<evidence type="ECO:0000256" key="3">
    <source>
        <dbReference type="ARBA" id="ARBA00022676"/>
    </source>
</evidence>
<evidence type="ECO:0000313" key="10">
    <source>
        <dbReference type="EMBL" id="OGK15195.1"/>
    </source>
</evidence>
<dbReference type="Proteomes" id="UP000178372">
    <property type="component" value="Unassembled WGS sequence"/>
</dbReference>
<evidence type="ECO:0000259" key="9">
    <source>
        <dbReference type="Pfam" id="PF13231"/>
    </source>
</evidence>
<feature type="transmembrane region" description="Helical" evidence="8">
    <location>
        <begin position="155"/>
        <end position="174"/>
    </location>
</feature>
<feature type="transmembrane region" description="Helical" evidence="8">
    <location>
        <begin position="186"/>
        <end position="215"/>
    </location>
</feature>
<gene>
    <name evidence="10" type="ORF">A2690_00250</name>
</gene>
<dbReference type="EMBL" id="MFZF01000033">
    <property type="protein sequence ID" value="OGK15195.1"/>
    <property type="molecule type" value="Genomic_DNA"/>
</dbReference>
<sequence>MLLKRSSLVLLTIVVLALFLRVYGINWDQNQHLHPDERFLTMTTEKLEVDESFTKYLDPRTSTMNPYNKDVSFYVYGLLPITIVKLAAIYTNNHSYGGIALIGRFISALFDIGTVLFIYKLLLLLKKRIKMPWFVVFLGPLFYAIFVLGIQLSHFFTVDVFLNFFTLAALYFSLRFFNDQNKFDVILTAIFLGVALASKISAVYILPLLLFLVVVPRKRMGFLSREYILKKSVVLLLIGIFSYGTLRIADPHLFASHNLFNPSISSQFINNIKELSHFASSSAGYFPPSIQWYGRMPFLFAITNLAIFGVGIPLTLFAILGIALLLKRGKLEIRVIIFWSLLFFLFQSARFSPSMRYFIILYPLLAIFAAYGFYVFLQRFKSQRIKMTIAITMILLFLSWPIGFISIYRKLHSRVQASYWINQNIPAGSIIATEHWDDGLPLRLPDIDNNSYNLVSLPVFGEDTEQKWQEINTALEKSNYIIFSSNRGYGSIMRVPTMYPKMAQWYEDLFAGKLSFQRIKEFSSFPTWCMPFSAYCISFDDQWSEEAFTVYDHPKVTIFKK</sequence>
<dbReference type="PANTHER" id="PTHR33908:SF11">
    <property type="entry name" value="MEMBRANE PROTEIN"/>
    <property type="match status" value="1"/>
</dbReference>
<dbReference type="AlphaFoldDB" id="A0A1F7G8X8"/>
<evidence type="ECO:0000256" key="7">
    <source>
        <dbReference type="ARBA" id="ARBA00023136"/>
    </source>
</evidence>
<comment type="caution">
    <text evidence="10">The sequence shown here is derived from an EMBL/GenBank/DDBJ whole genome shotgun (WGS) entry which is preliminary data.</text>
</comment>
<reference evidence="10 11" key="1">
    <citation type="journal article" date="2016" name="Nat. Commun.">
        <title>Thousands of microbial genomes shed light on interconnected biogeochemical processes in an aquifer system.</title>
        <authorList>
            <person name="Anantharaman K."/>
            <person name="Brown C.T."/>
            <person name="Hug L.A."/>
            <person name="Sharon I."/>
            <person name="Castelle C.J."/>
            <person name="Probst A.J."/>
            <person name="Thomas B.C."/>
            <person name="Singh A."/>
            <person name="Wilkins M.J."/>
            <person name="Karaoz U."/>
            <person name="Brodie E.L."/>
            <person name="Williams K.H."/>
            <person name="Hubbard S.S."/>
            <person name="Banfield J.F."/>
        </authorList>
    </citation>
    <scope>NUCLEOTIDE SEQUENCE [LARGE SCALE GENOMIC DNA]</scope>
</reference>
<dbReference type="GO" id="GO:0009103">
    <property type="term" value="P:lipopolysaccharide biosynthetic process"/>
    <property type="evidence" value="ECO:0007669"/>
    <property type="project" value="UniProtKB-ARBA"/>
</dbReference>
<evidence type="ECO:0000256" key="6">
    <source>
        <dbReference type="ARBA" id="ARBA00022989"/>
    </source>
</evidence>
<feature type="transmembrane region" description="Helical" evidence="8">
    <location>
        <begin position="98"/>
        <end position="119"/>
    </location>
</feature>
<feature type="transmembrane region" description="Helical" evidence="8">
    <location>
        <begin position="298"/>
        <end position="326"/>
    </location>
</feature>
<feature type="transmembrane region" description="Helical" evidence="8">
    <location>
        <begin position="333"/>
        <end position="351"/>
    </location>
</feature>
<evidence type="ECO:0000256" key="5">
    <source>
        <dbReference type="ARBA" id="ARBA00022692"/>
    </source>
</evidence>
<protein>
    <recommendedName>
        <fullName evidence="9">Glycosyltransferase RgtA/B/C/D-like domain-containing protein</fullName>
    </recommendedName>
</protein>
<keyword evidence="7 8" id="KW-0472">Membrane</keyword>
<keyword evidence="3" id="KW-0328">Glycosyltransferase</keyword>
<feature type="domain" description="Glycosyltransferase RgtA/B/C/D-like" evidence="9">
    <location>
        <begin position="104"/>
        <end position="237"/>
    </location>
</feature>
<dbReference type="Pfam" id="PF13231">
    <property type="entry name" value="PMT_2"/>
    <property type="match status" value="1"/>
</dbReference>
<name>A0A1F7G8X8_9BACT</name>
<proteinExistence type="predicted"/>
<accession>A0A1F7G8X8</accession>
<keyword evidence="6 8" id="KW-1133">Transmembrane helix</keyword>
<dbReference type="InterPro" id="IPR050297">
    <property type="entry name" value="LipidA_mod_glycosyltrf_83"/>
</dbReference>
<feature type="transmembrane region" description="Helical" evidence="8">
    <location>
        <begin position="389"/>
        <end position="408"/>
    </location>
</feature>
<keyword evidence="4" id="KW-0808">Transferase</keyword>
<evidence type="ECO:0000313" key="11">
    <source>
        <dbReference type="Proteomes" id="UP000178372"/>
    </source>
</evidence>